<evidence type="ECO:0000313" key="13">
    <source>
        <dbReference type="Proteomes" id="UP000031104"/>
    </source>
</evidence>
<keyword evidence="4" id="KW-0575">Peroxidase</keyword>
<evidence type="ECO:0000256" key="9">
    <source>
        <dbReference type="ARBA" id="ARBA00037420"/>
    </source>
</evidence>
<evidence type="ECO:0000256" key="4">
    <source>
        <dbReference type="ARBA" id="ARBA00022559"/>
    </source>
</evidence>
<dbReference type="InterPro" id="IPR000866">
    <property type="entry name" value="AhpC/TSA"/>
</dbReference>
<dbReference type="SUPFAM" id="SSF52833">
    <property type="entry name" value="Thioredoxin-like"/>
    <property type="match status" value="1"/>
</dbReference>
<dbReference type="PANTHER" id="PTHR10681">
    <property type="entry name" value="THIOREDOXIN PEROXIDASE"/>
    <property type="match status" value="1"/>
</dbReference>
<keyword evidence="7" id="KW-0676">Redox-active center</keyword>
<proteinExistence type="inferred from homology"/>
<dbReference type="NCBIfam" id="NF011576">
    <property type="entry name" value="PRK15000.1"/>
    <property type="match status" value="1"/>
</dbReference>
<organism evidence="12 13">
    <name type="scientific">Allofrancisella guangzhouensis</name>
    <dbReference type="NCBI Taxonomy" id="594679"/>
    <lineage>
        <taxon>Bacteria</taxon>
        <taxon>Pseudomonadati</taxon>
        <taxon>Pseudomonadota</taxon>
        <taxon>Gammaproteobacteria</taxon>
        <taxon>Thiotrichales</taxon>
        <taxon>Francisellaceae</taxon>
        <taxon>Allofrancisella</taxon>
    </lineage>
</organism>
<dbReference type="Pfam" id="PF00578">
    <property type="entry name" value="AhpC-TSA"/>
    <property type="match status" value="1"/>
</dbReference>
<comment type="function">
    <text evidence="9">Thiol-specific peroxidase that catalyzes the reduction of hydrogen peroxide and organic hydroperoxides to water and alcohols, respectively. Plays a role in cell protection against oxidative stress by detoxifying peroxides.</text>
</comment>
<evidence type="ECO:0000256" key="3">
    <source>
        <dbReference type="ARBA" id="ARBA00022490"/>
    </source>
</evidence>
<keyword evidence="3" id="KW-0963">Cytoplasm</keyword>
<evidence type="ECO:0000256" key="1">
    <source>
        <dbReference type="ARBA" id="ARBA00004496"/>
    </source>
</evidence>
<comment type="subcellular location">
    <subcellularLocation>
        <location evidence="1">Cytoplasm</location>
    </subcellularLocation>
</comment>
<dbReference type="GO" id="GO:0042744">
    <property type="term" value="P:hydrogen peroxide catabolic process"/>
    <property type="evidence" value="ECO:0007669"/>
    <property type="project" value="TreeGrafter"/>
</dbReference>
<accession>A0A0A8E644</accession>
<evidence type="ECO:0000256" key="8">
    <source>
        <dbReference type="ARBA" id="ARBA00032824"/>
    </source>
</evidence>
<dbReference type="InterPro" id="IPR013766">
    <property type="entry name" value="Thioredoxin_domain"/>
</dbReference>
<reference evidence="12 13" key="1">
    <citation type="submission" date="2014-12" db="EMBL/GenBank/DDBJ databases">
        <title>Complete genome sequence of Francisella guanzhouensis strain 08HL01032 isolated from air-conditioning system in China.</title>
        <authorList>
            <person name="Svensson D."/>
            <person name="Ohrman C."/>
            <person name="Backman S."/>
            <person name="Karlsson E."/>
            <person name="Nilsson E."/>
            <person name="Bystrom M."/>
            <person name="Larkeryd A."/>
            <person name="Stenberg P."/>
            <person name="Scholtz H.C."/>
            <person name="Forsman M."/>
            <person name="Sjodin A."/>
        </authorList>
    </citation>
    <scope>NUCLEOTIDE SEQUENCE [LARGE SCALE GENOMIC DNA]</scope>
    <source>
        <strain evidence="12 13">08HL01032</strain>
    </source>
</reference>
<keyword evidence="6" id="KW-1015">Disulfide bond</keyword>
<dbReference type="Proteomes" id="UP000031104">
    <property type="component" value="Chromosome"/>
</dbReference>
<dbReference type="PANTHER" id="PTHR10681:SF128">
    <property type="entry name" value="THIOREDOXIN-DEPENDENT PEROXIDE REDUCTASE, MITOCHONDRIAL"/>
    <property type="match status" value="1"/>
</dbReference>
<sequence length="199" mass="21844">MVLVGKKAPVFNAPAVLGNGEIVDNYDFANAIQGKYAVVVFYPLDFTFVCPSELIALDKRTAKLKQLGVEVVSVSIDSHFTHNAWRNTPINEGGIGPVSYTMVADINQKIVKDYDVQAEGGMAFRGTFLIDKKGVVRHQVVNDLPLGRNMDEVIRMVEALQFHEQHGEVCPAGWNKGDQGMKASPKGVAEYLADHVEDL</sequence>
<dbReference type="HOGENOM" id="CLU_042529_21_1_6"/>
<dbReference type="Pfam" id="PF10417">
    <property type="entry name" value="1-cysPrx_C"/>
    <property type="match status" value="1"/>
</dbReference>
<evidence type="ECO:0000256" key="7">
    <source>
        <dbReference type="ARBA" id="ARBA00023284"/>
    </source>
</evidence>
<dbReference type="GO" id="GO:0008379">
    <property type="term" value="F:thioredoxin peroxidase activity"/>
    <property type="evidence" value="ECO:0007669"/>
    <property type="project" value="TreeGrafter"/>
</dbReference>
<dbReference type="CDD" id="cd03015">
    <property type="entry name" value="PRX_Typ2cys"/>
    <property type="match status" value="1"/>
</dbReference>
<evidence type="ECO:0000256" key="6">
    <source>
        <dbReference type="ARBA" id="ARBA00023157"/>
    </source>
</evidence>
<dbReference type="InterPro" id="IPR050217">
    <property type="entry name" value="Peroxiredoxin"/>
</dbReference>
<dbReference type="STRING" id="594679.SD28_05100"/>
<dbReference type="GO" id="GO:0005829">
    <property type="term" value="C:cytosol"/>
    <property type="evidence" value="ECO:0007669"/>
    <property type="project" value="TreeGrafter"/>
</dbReference>
<feature type="active site" description="Cysteine sulfenic acid (-SOH) intermediate; for peroxidase activity" evidence="10">
    <location>
        <position position="50"/>
    </location>
</feature>
<evidence type="ECO:0000256" key="5">
    <source>
        <dbReference type="ARBA" id="ARBA00023002"/>
    </source>
</evidence>
<dbReference type="PROSITE" id="PS51352">
    <property type="entry name" value="THIOREDOXIN_2"/>
    <property type="match status" value="1"/>
</dbReference>
<evidence type="ECO:0000313" key="12">
    <source>
        <dbReference type="EMBL" id="AJC49052.1"/>
    </source>
</evidence>
<dbReference type="InterPro" id="IPR019479">
    <property type="entry name" value="Peroxiredoxin_C"/>
</dbReference>
<dbReference type="OrthoDB" id="9812811at2"/>
<evidence type="ECO:0000259" key="11">
    <source>
        <dbReference type="PROSITE" id="PS51352"/>
    </source>
</evidence>
<dbReference type="FunFam" id="3.40.30.10:FF:000002">
    <property type="entry name" value="Alkyl hydroperoxide reductase C"/>
    <property type="match status" value="1"/>
</dbReference>
<dbReference type="PIRSF" id="PIRSF000239">
    <property type="entry name" value="AHPC"/>
    <property type="match status" value="1"/>
</dbReference>
<name>A0A0A8E644_9GAMM</name>
<dbReference type="GO" id="GO:0033554">
    <property type="term" value="P:cellular response to stress"/>
    <property type="evidence" value="ECO:0007669"/>
    <property type="project" value="TreeGrafter"/>
</dbReference>
<gene>
    <name evidence="12" type="ORF">SD28_05100</name>
</gene>
<dbReference type="GO" id="GO:0006979">
    <property type="term" value="P:response to oxidative stress"/>
    <property type="evidence" value="ECO:0007669"/>
    <property type="project" value="TreeGrafter"/>
</dbReference>
<dbReference type="Gene3D" id="3.40.30.10">
    <property type="entry name" value="Glutaredoxin"/>
    <property type="match status" value="1"/>
</dbReference>
<keyword evidence="13" id="KW-1185">Reference proteome</keyword>
<dbReference type="AlphaFoldDB" id="A0A0A8E644"/>
<comment type="similarity">
    <text evidence="2">Belongs to the peroxiredoxin family. AhpC/Prx1 subfamily.</text>
</comment>
<dbReference type="InterPro" id="IPR024706">
    <property type="entry name" value="Peroxiredoxin_AhpC-typ"/>
</dbReference>
<dbReference type="InterPro" id="IPR036249">
    <property type="entry name" value="Thioredoxin-like_sf"/>
</dbReference>
<dbReference type="EMBL" id="CP010427">
    <property type="protein sequence ID" value="AJC49052.1"/>
    <property type="molecule type" value="Genomic_DNA"/>
</dbReference>
<feature type="domain" description="Thioredoxin" evidence="11">
    <location>
        <begin position="2"/>
        <end position="162"/>
    </location>
</feature>
<dbReference type="GO" id="GO:0045454">
    <property type="term" value="P:cell redox homeostasis"/>
    <property type="evidence" value="ECO:0007669"/>
    <property type="project" value="TreeGrafter"/>
</dbReference>
<keyword evidence="5" id="KW-0560">Oxidoreductase</keyword>
<dbReference type="KEGG" id="fgu:SD28_05100"/>
<protein>
    <recommendedName>
        <fullName evidence="8">Thioredoxin peroxidase</fullName>
    </recommendedName>
</protein>
<evidence type="ECO:0000256" key="2">
    <source>
        <dbReference type="ARBA" id="ARBA00009796"/>
    </source>
</evidence>
<evidence type="ECO:0000256" key="10">
    <source>
        <dbReference type="PIRSR" id="PIRSR000239-1"/>
    </source>
</evidence>